<reference evidence="1 2" key="1">
    <citation type="journal article" date="2015" name="Genome Announc.">
        <title>Expanding the biotechnology potential of lactobacilli through comparative genomics of 213 strains and associated genera.</title>
        <authorList>
            <person name="Sun Z."/>
            <person name="Harris H.M."/>
            <person name="McCann A."/>
            <person name="Guo C."/>
            <person name="Argimon S."/>
            <person name="Zhang W."/>
            <person name="Yang X."/>
            <person name="Jeffery I.B."/>
            <person name="Cooney J.C."/>
            <person name="Kagawa T.F."/>
            <person name="Liu W."/>
            <person name="Song Y."/>
            <person name="Salvetti E."/>
            <person name="Wrobel A."/>
            <person name="Rasinkangas P."/>
            <person name="Parkhill J."/>
            <person name="Rea M.C."/>
            <person name="O'Sullivan O."/>
            <person name="Ritari J."/>
            <person name="Douillard F.P."/>
            <person name="Paul Ross R."/>
            <person name="Yang R."/>
            <person name="Briner A.E."/>
            <person name="Felis G.E."/>
            <person name="de Vos W.M."/>
            <person name="Barrangou R."/>
            <person name="Klaenhammer T.R."/>
            <person name="Caufield P.W."/>
            <person name="Cui Y."/>
            <person name="Zhang H."/>
            <person name="O'Toole P.W."/>
        </authorList>
    </citation>
    <scope>NUCLEOTIDE SEQUENCE [LARGE SCALE GENOMIC DNA]</scope>
    <source>
        <strain evidence="1 2">DSM 20003</strain>
    </source>
</reference>
<dbReference type="AlphaFoldDB" id="A0A0R1GFN1"/>
<proteinExistence type="predicted"/>
<sequence>MLLLGLSLFGTAVAAQNNESGSLKVDILAPIEQVTPLLANCAYDLTGSQSTTVTQVNFYLAPHTTADNIKAVETNIQLYTAPALGQKATVVKTLTPTLAVDPATNAWVGNATFDNLDSFWFVQGFITVVRNDGTVQTTPISLRQMML</sequence>
<dbReference type="EMBL" id="AZDA01000128">
    <property type="protein sequence ID" value="KRK32990.1"/>
    <property type="molecule type" value="Genomic_DNA"/>
</dbReference>
<keyword evidence="2" id="KW-1185">Reference proteome</keyword>
<accession>A0A0R1GFN1</accession>
<dbReference type="Proteomes" id="UP000051461">
    <property type="component" value="Unassembled WGS sequence"/>
</dbReference>
<dbReference type="PATRIC" id="fig|1423726.3.peg.1579"/>
<name>A0A0R1GFN1_9LACO</name>
<evidence type="ECO:0000313" key="2">
    <source>
        <dbReference type="Proteomes" id="UP000051461"/>
    </source>
</evidence>
<comment type="caution">
    <text evidence="1">The sequence shown here is derived from an EMBL/GenBank/DDBJ whole genome shotgun (WGS) entry which is preliminary data.</text>
</comment>
<protein>
    <submittedName>
        <fullName evidence="1">Uncharacterized protein</fullName>
    </submittedName>
</protein>
<organism evidence="1 2">
    <name type="scientific">Loigolactobacillus bifermentans DSM 20003</name>
    <dbReference type="NCBI Taxonomy" id="1423726"/>
    <lineage>
        <taxon>Bacteria</taxon>
        <taxon>Bacillati</taxon>
        <taxon>Bacillota</taxon>
        <taxon>Bacilli</taxon>
        <taxon>Lactobacillales</taxon>
        <taxon>Lactobacillaceae</taxon>
        <taxon>Loigolactobacillus</taxon>
    </lineage>
</organism>
<evidence type="ECO:0000313" key="1">
    <source>
        <dbReference type="EMBL" id="KRK32990.1"/>
    </source>
</evidence>
<gene>
    <name evidence="1" type="ORF">FC07_GL001525</name>
</gene>